<feature type="region of interest" description="Disordered" evidence="1">
    <location>
        <begin position="45"/>
        <end position="74"/>
    </location>
</feature>
<dbReference type="Proteomes" id="UP000199615">
    <property type="component" value="Unassembled WGS sequence"/>
</dbReference>
<protein>
    <submittedName>
        <fullName evidence="3">DNA-binding protein H-NS</fullName>
    </submittedName>
</protein>
<organism evidence="3 4">
    <name type="scientific">Rhodopseudomonas pseudopalustris</name>
    <dbReference type="NCBI Taxonomy" id="1513892"/>
    <lineage>
        <taxon>Bacteria</taxon>
        <taxon>Pseudomonadati</taxon>
        <taxon>Pseudomonadota</taxon>
        <taxon>Alphaproteobacteria</taxon>
        <taxon>Hyphomicrobiales</taxon>
        <taxon>Nitrobacteraceae</taxon>
        <taxon>Rhodopseudomonas</taxon>
    </lineage>
</organism>
<dbReference type="AlphaFoldDB" id="A0A1H8T378"/>
<dbReference type="EMBL" id="FODT01000005">
    <property type="protein sequence ID" value="SEO85146.1"/>
    <property type="molecule type" value="Genomic_DNA"/>
</dbReference>
<evidence type="ECO:0000259" key="2">
    <source>
        <dbReference type="SMART" id="SM00528"/>
    </source>
</evidence>
<dbReference type="SMART" id="SM00528">
    <property type="entry name" value="HNS"/>
    <property type="match status" value="1"/>
</dbReference>
<accession>A0A1H8T378</accession>
<name>A0A1H8T378_9BRAD</name>
<reference evidence="4" key="1">
    <citation type="submission" date="2016-10" db="EMBL/GenBank/DDBJ databases">
        <authorList>
            <person name="Varghese N."/>
            <person name="Submissions S."/>
        </authorList>
    </citation>
    <scope>NUCLEOTIDE SEQUENCE [LARGE SCALE GENOMIC DNA]</scope>
    <source>
        <strain evidence="4">DSM 123</strain>
    </source>
</reference>
<dbReference type="InterPro" id="IPR037150">
    <property type="entry name" value="H-NS_C_dom_sf"/>
</dbReference>
<dbReference type="Pfam" id="PF00816">
    <property type="entry name" value="Histone_HNS"/>
    <property type="match status" value="1"/>
</dbReference>
<dbReference type="Gene3D" id="4.10.430.10">
    <property type="entry name" value="Histone-like protein H-NS, C-terminal domain"/>
    <property type="match status" value="1"/>
</dbReference>
<proteinExistence type="predicted"/>
<feature type="domain" description="DNA-binding protein H-NS-like C-terminal" evidence="2">
    <location>
        <begin position="62"/>
        <end position="110"/>
    </location>
</feature>
<gene>
    <name evidence="3" type="ORF">SAMN05444123_105191</name>
</gene>
<evidence type="ECO:0000313" key="4">
    <source>
        <dbReference type="Proteomes" id="UP000199615"/>
    </source>
</evidence>
<sequence length="122" mass="14081">MKDIDPDAMTVDELWEIHERISQVLCNKIQSEQRKLDGHLSRLRLGVTSGANQQSDDESGPKPARRPYPKVYPKYRSLKDPSLTWAGRGKQPLWLIDELKSGKSIDDFLIRAKPSNVRKKRR</sequence>
<dbReference type="RefSeq" id="WP_175557660.1">
    <property type="nucleotide sequence ID" value="NZ_FODT01000005.1"/>
</dbReference>
<evidence type="ECO:0000256" key="1">
    <source>
        <dbReference type="SAM" id="MobiDB-lite"/>
    </source>
</evidence>
<keyword evidence="4" id="KW-1185">Reference proteome</keyword>
<dbReference type="SUPFAM" id="SSF81273">
    <property type="entry name" value="H-NS histone-like proteins"/>
    <property type="match status" value="1"/>
</dbReference>
<dbReference type="InterPro" id="IPR027444">
    <property type="entry name" value="H-NS_C_dom"/>
</dbReference>
<keyword evidence="3" id="KW-0238">DNA-binding</keyword>
<evidence type="ECO:0000313" key="3">
    <source>
        <dbReference type="EMBL" id="SEO85146.1"/>
    </source>
</evidence>
<dbReference type="GO" id="GO:0003677">
    <property type="term" value="F:DNA binding"/>
    <property type="evidence" value="ECO:0007669"/>
    <property type="project" value="UniProtKB-KW"/>
</dbReference>